<reference evidence="3 4" key="1">
    <citation type="submission" date="2013-04" db="EMBL/GenBank/DDBJ databases">
        <title>The Genome Sequence of Bacteroides massiliensis DSM 17679.</title>
        <authorList>
            <consortium name="The Broad Institute Genomics Platform"/>
            <person name="Earl A."/>
            <person name="Ward D."/>
            <person name="Feldgarden M."/>
            <person name="Gevers D."/>
            <person name="Martens E."/>
            <person name="Fenner L."/>
            <person name="Roux V."/>
            <person name="Mallet M.N."/>
            <person name="Raoult D."/>
            <person name="Walker B."/>
            <person name="Young S."/>
            <person name="Zeng Q."/>
            <person name="Gargeya S."/>
            <person name="Fitzgerald M."/>
            <person name="Haas B."/>
            <person name="Abouelleil A."/>
            <person name="Allen A.W."/>
            <person name="Alvarado L."/>
            <person name="Arachchi H.M."/>
            <person name="Berlin A.M."/>
            <person name="Chapman S.B."/>
            <person name="Gainer-Dewar J."/>
            <person name="Goldberg J."/>
            <person name="Griggs A."/>
            <person name="Gujja S."/>
            <person name="Hansen M."/>
            <person name="Howarth C."/>
            <person name="Imamovic A."/>
            <person name="Ireland A."/>
            <person name="Larimer J."/>
            <person name="McCowan C."/>
            <person name="Murphy C."/>
            <person name="Pearson M."/>
            <person name="Poon T.W."/>
            <person name="Priest M."/>
            <person name="Roberts A."/>
            <person name="Saif S."/>
            <person name="Shea T."/>
            <person name="Sisk P."/>
            <person name="Sykes S."/>
            <person name="Wortman J."/>
            <person name="Nusbaum C."/>
            <person name="Birren B."/>
        </authorList>
    </citation>
    <scope>NUCLEOTIDE SEQUENCE [LARGE SCALE GENOMIC DNA]</scope>
    <source>
        <strain evidence="4">B84634 / Timone 84634 / DSM 17679 / JCM 13223</strain>
    </source>
</reference>
<accession>U6RPS0</accession>
<protein>
    <recommendedName>
        <fullName evidence="2">DUF4369 domain-containing protein</fullName>
    </recommendedName>
</protein>
<sequence length="239" mass="26917">MSMNKLFFSVVSLLALTSCASEYKIEGSSSVSRLDGKMLFIKVPDGDRMVKVDSAEVIHGIFKMEGVLDSSVIASLYMDDINIMPFVIEKGKIAINIDNARIVVSGTPLNDRLYDFVGKKTSLDDRAYELERKESRMIMDGKDPNEIHHVIMTEREKLAAEMNDLAKQFIKKNYDNVLGPGVFIMICSNFDYPVMTPMIEEIVKDAPDSFKNNPMVKEYITVARANMEKLKSTQPVPLD</sequence>
<dbReference type="HOGENOM" id="CLU_091342_0_0_10"/>
<dbReference type="Proteomes" id="UP000017831">
    <property type="component" value="Unassembled WGS sequence"/>
</dbReference>
<dbReference type="eggNOG" id="COG0526">
    <property type="taxonomic scope" value="Bacteria"/>
</dbReference>
<dbReference type="AlphaFoldDB" id="U6RPS0"/>
<gene>
    <name evidence="3" type="ORF">HMPREF1534_00409</name>
</gene>
<evidence type="ECO:0000256" key="1">
    <source>
        <dbReference type="SAM" id="SignalP"/>
    </source>
</evidence>
<feature type="domain" description="DUF4369" evidence="2">
    <location>
        <begin position="23"/>
        <end position="112"/>
    </location>
</feature>
<dbReference type="EMBL" id="AQHY01000006">
    <property type="protein sequence ID" value="EOA58032.1"/>
    <property type="molecule type" value="Genomic_DNA"/>
</dbReference>
<proteinExistence type="predicted"/>
<dbReference type="InterPro" id="IPR025380">
    <property type="entry name" value="DUF4369"/>
</dbReference>
<dbReference type="Pfam" id="PF14289">
    <property type="entry name" value="DUF4369"/>
    <property type="match status" value="1"/>
</dbReference>
<feature type="chain" id="PRO_5004676639" description="DUF4369 domain-containing protein" evidence="1">
    <location>
        <begin position="21"/>
        <end position="239"/>
    </location>
</feature>
<evidence type="ECO:0000259" key="2">
    <source>
        <dbReference type="Pfam" id="PF14289"/>
    </source>
</evidence>
<evidence type="ECO:0000313" key="4">
    <source>
        <dbReference type="Proteomes" id="UP000017831"/>
    </source>
</evidence>
<keyword evidence="1" id="KW-0732">Signal</keyword>
<keyword evidence="4" id="KW-1185">Reference proteome</keyword>
<organism evidence="3 4">
    <name type="scientific">Phocaeicola massiliensis B84634 = Timone 84634 = DSM 17679 = JCM 13223</name>
    <dbReference type="NCBI Taxonomy" id="1121098"/>
    <lineage>
        <taxon>Bacteria</taxon>
        <taxon>Pseudomonadati</taxon>
        <taxon>Bacteroidota</taxon>
        <taxon>Bacteroidia</taxon>
        <taxon>Bacteroidales</taxon>
        <taxon>Bacteroidaceae</taxon>
        <taxon>Phocaeicola</taxon>
    </lineage>
</organism>
<evidence type="ECO:0000313" key="3">
    <source>
        <dbReference type="EMBL" id="EOA58032.1"/>
    </source>
</evidence>
<feature type="signal peptide" evidence="1">
    <location>
        <begin position="1"/>
        <end position="20"/>
    </location>
</feature>
<comment type="caution">
    <text evidence="3">The sequence shown here is derived from an EMBL/GenBank/DDBJ whole genome shotgun (WGS) entry which is preliminary data.</text>
</comment>
<dbReference type="PATRIC" id="fig|1121098.3.peg.414"/>
<dbReference type="PROSITE" id="PS51257">
    <property type="entry name" value="PROKAR_LIPOPROTEIN"/>
    <property type="match status" value="1"/>
</dbReference>
<dbReference type="STRING" id="1121098.HMPREF1534_00409"/>
<name>U6RPS0_9BACT</name>